<proteinExistence type="inferred from homology"/>
<dbReference type="PROSITE" id="PS00116">
    <property type="entry name" value="DNA_POLYMERASE_B"/>
    <property type="match status" value="1"/>
</dbReference>
<comment type="subcellular location">
    <subcellularLocation>
        <location evidence="1">Nucleus</location>
    </subcellularLocation>
</comment>
<dbReference type="GO" id="GO:0008270">
    <property type="term" value="F:zinc ion binding"/>
    <property type="evidence" value="ECO:0007669"/>
    <property type="project" value="UniProtKB-KW"/>
</dbReference>
<dbReference type="Pfam" id="PF08996">
    <property type="entry name" value="zf-DNA_Pol"/>
    <property type="match status" value="1"/>
</dbReference>
<evidence type="ECO:0000256" key="5">
    <source>
        <dbReference type="ARBA" id="ARBA00022705"/>
    </source>
</evidence>
<evidence type="ECO:0000256" key="3">
    <source>
        <dbReference type="ARBA" id="ARBA00022679"/>
    </source>
</evidence>
<keyword evidence="8" id="KW-0862">Zinc</keyword>
<dbReference type="SUPFAM" id="SSF90234">
    <property type="entry name" value="Zinc finger domain of DNA polymerase-alpha"/>
    <property type="match status" value="1"/>
</dbReference>
<comment type="similarity">
    <text evidence="2 12">Belongs to the DNA polymerase type-B family.</text>
</comment>
<evidence type="ECO:0000256" key="6">
    <source>
        <dbReference type="ARBA" id="ARBA00022723"/>
    </source>
</evidence>
<name>A0A834IPW2_RHYFE</name>
<dbReference type="InterPro" id="IPR024647">
    <property type="entry name" value="DNA_pol_a_cat_su_N"/>
</dbReference>
<feature type="domain" description="DNA-directed DNA polymerase family B multifunctional" evidence="13">
    <location>
        <begin position="753"/>
        <end position="1182"/>
    </location>
</feature>
<dbReference type="OrthoDB" id="6755010at2759"/>
<dbReference type="InterPro" id="IPR012337">
    <property type="entry name" value="RNaseH-like_sf"/>
</dbReference>
<dbReference type="InterPro" id="IPR006172">
    <property type="entry name" value="DNA-dir_DNA_pol_B"/>
</dbReference>
<dbReference type="InterPro" id="IPR038256">
    <property type="entry name" value="Pol_alpha_znc_sf"/>
</dbReference>
<feature type="domain" description="Zinc finger DNA-directed DNA polymerase family B alpha" evidence="15">
    <location>
        <begin position="1219"/>
        <end position="1388"/>
    </location>
</feature>
<evidence type="ECO:0000313" key="17">
    <source>
        <dbReference type="EMBL" id="KAF7284014.1"/>
    </source>
</evidence>
<evidence type="ECO:0000256" key="12">
    <source>
        <dbReference type="RuleBase" id="RU000442"/>
    </source>
</evidence>
<dbReference type="EC" id="2.7.7.7" evidence="12"/>
<keyword evidence="11" id="KW-0539">Nucleus</keyword>
<dbReference type="Gene3D" id="3.30.70.2820">
    <property type="match status" value="1"/>
</dbReference>
<evidence type="ECO:0000259" key="14">
    <source>
        <dbReference type="Pfam" id="PF03104"/>
    </source>
</evidence>
<dbReference type="CDD" id="cd05532">
    <property type="entry name" value="POLBc_alpha"/>
    <property type="match status" value="1"/>
</dbReference>
<dbReference type="Gene3D" id="3.90.1600.10">
    <property type="entry name" value="Palm domain of DNA polymerase"/>
    <property type="match status" value="1"/>
</dbReference>
<evidence type="ECO:0000256" key="7">
    <source>
        <dbReference type="ARBA" id="ARBA00022771"/>
    </source>
</evidence>
<evidence type="ECO:0000256" key="8">
    <source>
        <dbReference type="ARBA" id="ARBA00022833"/>
    </source>
</evidence>
<dbReference type="InterPro" id="IPR015088">
    <property type="entry name" value="Znf_DNA-dir_DNA_pol_B_alpha"/>
</dbReference>
<dbReference type="GO" id="GO:0006273">
    <property type="term" value="P:lagging strand elongation"/>
    <property type="evidence" value="ECO:0007669"/>
    <property type="project" value="TreeGrafter"/>
</dbReference>
<dbReference type="Gene3D" id="1.10.287.690">
    <property type="entry name" value="Helix hairpin bin"/>
    <property type="match status" value="1"/>
</dbReference>
<sequence length="1419" mass="163892">MSEDERRPKRQKRETSYKAKAFEKFKQLKSGTRNKYEIEEIENVYETVAEKDYVKTVLERQDDDWIVDDDGHGYVEDGRDIFDDDLDYESISQANKKGVKRKKNIVSDSATKGNLQYMLSNMPTKKKEEIKINEDDMLSEILNEIDEGPSCSVKPSQEFIPRKKITQNYMKMISLPGCNKNYDVKIKQENLEPNKTEPCSTVRNNTTVLATSIKTLETEIIKEESQISNDNTSVTDFPQDDFEGDLDLMQIEEIESQVSKKEVQEKYSASDKPAEKQNNIDFDHFTFNVNNFNETISRNDDIGTVLTDLPLITKDDIEVFRFYWWDAFEDPDKQKGTVFLFGKTFCEKKKMYASCCVAVKNLYRQIFLLPRQYMLDEEGKETDTVVTFKDIYLEFKALFATPLQIKMFKCKFVSKKYAFDPTVPQESDYLEVTYPATDPQINLDILERTPRSFTKIFGINSSGLERFLLEKKLKGPCWLDVSTPELNKNPLSWCTFEVNCPSEKNIVKVEESIDVPPLVVSAINFRHYQNAKTNHNEILMISCITQTNYALDRQQPKPPFNQHFCVFTAPPKQILPLNIHEHLKNYKGTKVQKMDTEKALLNYFVNQFNKIDPDLIVGYDMQGHHINILANRLIINNITTFSKLSKLKRSQKKRLERDLFTGRLVCDIKISAKELIKLRTYDLDALCQHVLKIGDNQRVDLEPDEIPKMYENANDIIKLISYTMEDTAYILKILYDLNILPLALQITNIAGNIMSKTLMGGRSERNEFLLLHAFIEKGFIVPDKRFLRKNENDKNSNSSKKKPTYSGGLVLEPKIGFYDKFLLLMDFNSLYPSIIQEYNICFTTLPVANDDEHLALPDASLPTGILPTEIRKLVDSRRQVKSLMNNTDLSPDLKMQYHIRQMALKLTANSMYGCLGFSNSRFYAKNLAALVTQKGREILTNTKEMVEKMCFEVVYGDTDSIMINTNLLDYDQVFRIGLKIKQEVNKLYKKVELDIDGVFKYLLLLKKKKYAAVTLTKTKDGKIKEEKEYKGLDIVRRDWSQLASEAGKFVLEHILSDQTADDRITNIHNYLRKLKEELLENRVPLQLLVITKQLTKDPQMYPNKESHPHVQVALRYNKDHGGHYRSGDTVCYVICDDGSNKSATQRAYHLEELKSNENIKIDVNYYLSQQIHPVVARICEPIEGTDAYQIAECLGLDGLKFKKTIQGDKPVGENIVRPEIKFRNVQKFIFKCLYCQAENKVTGPLNGNVPILQKCCNEECQNRPVDYLFYIQNQLSLTINSHISKYYECKLICEDPACPNETNRTPLRFGGKLPVCTLCEAGVMYREYSEKELFTQLSYFVHIFDLRQLLKKPLMEESVINAYQTLRQTAENYLNHSSYAIVDIADLFGYLLGQKTNSAQLNETITAAESDLNFSDDDF</sequence>
<dbReference type="InterPro" id="IPR036397">
    <property type="entry name" value="RNaseH_sf"/>
</dbReference>
<evidence type="ECO:0000259" key="13">
    <source>
        <dbReference type="Pfam" id="PF00136"/>
    </source>
</evidence>
<keyword evidence="10 12" id="KW-0238">DNA-binding</keyword>
<dbReference type="Gene3D" id="3.30.420.10">
    <property type="entry name" value="Ribonuclease H-like superfamily/Ribonuclease H"/>
    <property type="match status" value="1"/>
</dbReference>
<keyword evidence="9 12" id="KW-0239">DNA-directed DNA polymerase</keyword>
<organism evidence="17 18">
    <name type="scientific">Rhynchophorus ferrugineus</name>
    <name type="common">Red palm weevil</name>
    <name type="synonym">Curculio ferrugineus</name>
    <dbReference type="NCBI Taxonomy" id="354439"/>
    <lineage>
        <taxon>Eukaryota</taxon>
        <taxon>Metazoa</taxon>
        <taxon>Ecdysozoa</taxon>
        <taxon>Arthropoda</taxon>
        <taxon>Hexapoda</taxon>
        <taxon>Insecta</taxon>
        <taxon>Pterygota</taxon>
        <taxon>Neoptera</taxon>
        <taxon>Endopterygota</taxon>
        <taxon>Coleoptera</taxon>
        <taxon>Polyphaga</taxon>
        <taxon>Cucujiformia</taxon>
        <taxon>Curculionidae</taxon>
        <taxon>Dryophthorinae</taxon>
        <taxon>Rhynchophorus</taxon>
    </lineage>
</organism>
<dbReference type="InterPro" id="IPR006134">
    <property type="entry name" value="DNA-dir_DNA_pol_B_multi_dom"/>
</dbReference>
<evidence type="ECO:0000259" key="15">
    <source>
        <dbReference type="Pfam" id="PF08996"/>
    </source>
</evidence>
<dbReference type="FunFam" id="1.10.287.690:FF:000003">
    <property type="entry name" value="DNA polymerase"/>
    <property type="match status" value="1"/>
</dbReference>
<dbReference type="SMART" id="SM00486">
    <property type="entry name" value="POLBc"/>
    <property type="match status" value="1"/>
</dbReference>
<evidence type="ECO:0000259" key="16">
    <source>
        <dbReference type="Pfam" id="PF12254"/>
    </source>
</evidence>
<evidence type="ECO:0000256" key="9">
    <source>
        <dbReference type="ARBA" id="ARBA00022932"/>
    </source>
</evidence>
<dbReference type="GO" id="GO:0005658">
    <property type="term" value="C:alpha DNA polymerase:primase complex"/>
    <property type="evidence" value="ECO:0007669"/>
    <property type="project" value="TreeGrafter"/>
</dbReference>
<dbReference type="GO" id="GO:0033554">
    <property type="term" value="P:cellular response to stress"/>
    <property type="evidence" value="ECO:0007669"/>
    <property type="project" value="UniProtKB-ARBA"/>
</dbReference>
<evidence type="ECO:0000256" key="11">
    <source>
        <dbReference type="ARBA" id="ARBA00023242"/>
    </source>
</evidence>
<dbReference type="PRINTS" id="PR00106">
    <property type="entry name" value="DNAPOLB"/>
</dbReference>
<evidence type="ECO:0000256" key="2">
    <source>
        <dbReference type="ARBA" id="ARBA00005755"/>
    </source>
</evidence>
<dbReference type="InterPro" id="IPR017964">
    <property type="entry name" value="DNA-dir_DNA_pol_B_CS"/>
</dbReference>
<dbReference type="InterPro" id="IPR042087">
    <property type="entry name" value="DNA_pol_B_thumb"/>
</dbReference>
<dbReference type="SUPFAM" id="SSF53098">
    <property type="entry name" value="Ribonuclease H-like"/>
    <property type="match status" value="1"/>
</dbReference>
<dbReference type="InterPro" id="IPR043502">
    <property type="entry name" value="DNA/RNA_pol_sf"/>
</dbReference>
<keyword evidence="5 12" id="KW-0235">DNA replication</keyword>
<dbReference type="EMBL" id="JAACXV010000084">
    <property type="protein sequence ID" value="KAF7284014.1"/>
    <property type="molecule type" value="Genomic_DNA"/>
</dbReference>
<dbReference type="FunFam" id="1.10.132.60:FF:000004">
    <property type="entry name" value="DNA polymerase"/>
    <property type="match status" value="1"/>
</dbReference>
<keyword evidence="18" id="KW-1185">Reference proteome</keyword>
<dbReference type="Gene3D" id="1.10.3200.20">
    <property type="entry name" value="DNA Polymerase alpha, zinc finger"/>
    <property type="match status" value="1"/>
</dbReference>
<dbReference type="NCBIfam" id="TIGR00592">
    <property type="entry name" value="pol2"/>
    <property type="match status" value="1"/>
</dbReference>
<evidence type="ECO:0000313" key="18">
    <source>
        <dbReference type="Proteomes" id="UP000625711"/>
    </source>
</evidence>
<dbReference type="GO" id="GO:0003697">
    <property type="term" value="F:single-stranded DNA binding"/>
    <property type="evidence" value="ECO:0007669"/>
    <property type="project" value="TreeGrafter"/>
</dbReference>
<dbReference type="SUPFAM" id="SSF56672">
    <property type="entry name" value="DNA/RNA polymerases"/>
    <property type="match status" value="1"/>
</dbReference>
<dbReference type="PANTHER" id="PTHR45861:SF1">
    <property type="entry name" value="DNA POLYMERASE ALPHA CATALYTIC SUBUNIT"/>
    <property type="match status" value="1"/>
</dbReference>
<dbReference type="Proteomes" id="UP000625711">
    <property type="component" value="Unassembled WGS sequence"/>
</dbReference>
<evidence type="ECO:0000256" key="4">
    <source>
        <dbReference type="ARBA" id="ARBA00022695"/>
    </source>
</evidence>
<dbReference type="PANTHER" id="PTHR45861">
    <property type="entry name" value="DNA POLYMERASE ALPHA CATALYTIC SUBUNIT"/>
    <property type="match status" value="1"/>
</dbReference>
<dbReference type="GO" id="GO:0003682">
    <property type="term" value="F:chromatin binding"/>
    <property type="evidence" value="ECO:0007669"/>
    <property type="project" value="TreeGrafter"/>
</dbReference>
<dbReference type="GO" id="GO:0006272">
    <property type="term" value="P:leading strand elongation"/>
    <property type="evidence" value="ECO:0007669"/>
    <property type="project" value="TreeGrafter"/>
</dbReference>
<dbReference type="Gene3D" id="2.40.50.730">
    <property type="match status" value="1"/>
</dbReference>
<keyword evidence="4 12" id="KW-0548">Nucleotidyltransferase</keyword>
<dbReference type="Pfam" id="PF03104">
    <property type="entry name" value="DNA_pol_B_exo1"/>
    <property type="match status" value="1"/>
</dbReference>
<dbReference type="GO" id="GO:0003688">
    <property type="term" value="F:DNA replication origin binding"/>
    <property type="evidence" value="ECO:0007669"/>
    <property type="project" value="TreeGrafter"/>
</dbReference>
<feature type="domain" description="DNA polymerase alpha catalytic subunit N-terminal" evidence="16">
    <location>
        <begin position="23"/>
        <end position="83"/>
    </location>
</feature>
<dbReference type="InterPro" id="IPR006133">
    <property type="entry name" value="DNA-dir_DNA_pol_B_exonuc"/>
</dbReference>
<reference evidence="17" key="1">
    <citation type="submission" date="2020-08" db="EMBL/GenBank/DDBJ databases">
        <title>Genome sequencing and assembly of the red palm weevil Rhynchophorus ferrugineus.</title>
        <authorList>
            <person name="Dias G.B."/>
            <person name="Bergman C.M."/>
            <person name="Manee M."/>
        </authorList>
    </citation>
    <scope>NUCLEOTIDE SEQUENCE</scope>
    <source>
        <strain evidence="17">AA-2017</strain>
        <tissue evidence="17">Whole larva</tissue>
    </source>
</reference>
<evidence type="ECO:0000256" key="10">
    <source>
        <dbReference type="ARBA" id="ARBA00023125"/>
    </source>
</evidence>
<protein>
    <recommendedName>
        <fullName evidence="12">DNA polymerase</fullName>
        <ecNumber evidence="12">2.7.7.7</ecNumber>
    </recommendedName>
</protein>
<dbReference type="CDD" id="cd05776">
    <property type="entry name" value="DNA_polB_alpha_exo"/>
    <property type="match status" value="1"/>
</dbReference>
<dbReference type="InterPro" id="IPR023211">
    <property type="entry name" value="DNA_pol_palm_dom_sf"/>
</dbReference>
<dbReference type="GO" id="GO:1902975">
    <property type="term" value="P:mitotic DNA replication initiation"/>
    <property type="evidence" value="ECO:0007669"/>
    <property type="project" value="InterPro"/>
</dbReference>
<keyword evidence="3 12" id="KW-0808">Transferase</keyword>
<gene>
    <name evidence="17" type="ORF">GWI33_022636</name>
</gene>
<accession>A0A834IPW2</accession>
<comment type="caution">
    <text evidence="17">The sequence shown here is derived from an EMBL/GenBank/DDBJ whole genome shotgun (WGS) entry which is preliminary data.</text>
</comment>
<dbReference type="Pfam" id="PF12254">
    <property type="entry name" value="DNA_pol_alpha_N"/>
    <property type="match status" value="1"/>
</dbReference>
<feature type="domain" description="DNA-directed DNA polymerase family B exonuclease" evidence="14">
    <location>
        <begin position="455"/>
        <end position="685"/>
    </location>
</feature>
<dbReference type="GO" id="GO:0000166">
    <property type="term" value="F:nucleotide binding"/>
    <property type="evidence" value="ECO:0007669"/>
    <property type="project" value="InterPro"/>
</dbReference>
<dbReference type="GO" id="GO:0003887">
    <property type="term" value="F:DNA-directed DNA polymerase activity"/>
    <property type="evidence" value="ECO:0007669"/>
    <property type="project" value="UniProtKB-KW"/>
</dbReference>
<keyword evidence="6" id="KW-0479">Metal-binding</keyword>
<keyword evidence="7" id="KW-0863">Zinc-finger</keyword>
<comment type="catalytic activity">
    <reaction evidence="12">
        <text>DNA(n) + a 2'-deoxyribonucleoside 5'-triphosphate = DNA(n+1) + diphosphate</text>
        <dbReference type="Rhea" id="RHEA:22508"/>
        <dbReference type="Rhea" id="RHEA-COMP:17339"/>
        <dbReference type="Rhea" id="RHEA-COMP:17340"/>
        <dbReference type="ChEBI" id="CHEBI:33019"/>
        <dbReference type="ChEBI" id="CHEBI:61560"/>
        <dbReference type="ChEBI" id="CHEBI:173112"/>
        <dbReference type="EC" id="2.7.7.7"/>
    </reaction>
</comment>
<dbReference type="Gene3D" id="1.10.132.60">
    <property type="entry name" value="DNA polymerase family B, C-terminal domain"/>
    <property type="match status" value="1"/>
</dbReference>
<evidence type="ECO:0000256" key="1">
    <source>
        <dbReference type="ARBA" id="ARBA00004123"/>
    </source>
</evidence>
<dbReference type="InterPro" id="IPR045846">
    <property type="entry name" value="POLBc_alpha"/>
</dbReference>
<dbReference type="Pfam" id="PF00136">
    <property type="entry name" value="DNA_pol_B"/>
    <property type="match status" value="1"/>
</dbReference>